<dbReference type="SUPFAM" id="SSF52540">
    <property type="entry name" value="P-loop containing nucleoside triphosphate hydrolases"/>
    <property type="match status" value="1"/>
</dbReference>
<evidence type="ECO:0000256" key="3">
    <source>
        <dbReference type="ARBA" id="ARBA00022741"/>
    </source>
</evidence>
<comment type="caution">
    <text evidence="7">The sequence shown here is derived from an EMBL/GenBank/DDBJ whole genome shotgun (WGS) entry which is preliminary data.</text>
</comment>
<dbReference type="Proteomes" id="UP000430975">
    <property type="component" value="Unassembled WGS sequence"/>
</dbReference>
<dbReference type="AlphaFoldDB" id="A0A6I2GAB6"/>
<protein>
    <submittedName>
        <fullName evidence="7">ATP-binding cassette domain-containing protein</fullName>
    </submittedName>
</protein>
<evidence type="ECO:0000313" key="9">
    <source>
        <dbReference type="Proteomes" id="UP000430975"/>
    </source>
</evidence>
<proteinExistence type="inferred from homology"/>
<dbReference type="InterPro" id="IPR003439">
    <property type="entry name" value="ABC_transporter-like_ATP-bd"/>
</dbReference>
<dbReference type="EMBL" id="WJQS01000002">
    <property type="protein sequence ID" value="MRI84710.1"/>
    <property type="molecule type" value="Genomic_DNA"/>
</dbReference>
<sequence>MAHIELQGVTKRFNRGKGDLVSGLNDVNLSIEKGEVIGVIGTNGAGKSTLFNCLSGQIKLDEGQIYLGNHEISSLKPMEIARNIGRVFQDPRMGTAPRMTVFENLMLARKRGENRLFGRSLTERNYQEMVEYLKPFRLDLEKRLDVPIENLSGGQRQTISLVMATLQQPELLLLDEHTAALDPRTAKQVMAMTQDIVKKLNLTTLMITHHLQDALTYSDRIIVMHQGQISKIFTKDEIPKLTAADLFSTIEHLSGFENGVAIED</sequence>
<dbReference type="InterPro" id="IPR027417">
    <property type="entry name" value="P-loop_NTPase"/>
</dbReference>
<dbReference type="PROSITE" id="PS50893">
    <property type="entry name" value="ABC_TRANSPORTER_2"/>
    <property type="match status" value="1"/>
</dbReference>
<dbReference type="PANTHER" id="PTHR42734">
    <property type="entry name" value="METAL TRANSPORT SYSTEM ATP-BINDING PROTEIN TM_0124-RELATED"/>
    <property type="match status" value="1"/>
</dbReference>
<name>A0A6I2GAB6_9LACT</name>
<evidence type="ECO:0000313" key="7">
    <source>
        <dbReference type="EMBL" id="MRI84710.1"/>
    </source>
</evidence>
<dbReference type="GO" id="GO:0016887">
    <property type="term" value="F:ATP hydrolysis activity"/>
    <property type="evidence" value="ECO:0007669"/>
    <property type="project" value="InterPro"/>
</dbReference>
<keyword evidence="2" id="KW-0813">Transport</keyword>
<comment type="similarity">
    <text evidence="1">Belongs to the ABC transporter superfamily.</text>
</comment>
<dbReference type="RefSeq" id="WP_153832941.1">
    <property type="nucleotide sequence ID" value="NZ_WJQR01000001.1"/>
</dbReference>
<dbReference type="Pfam" id="PF00005">
    <property type="entry name" value="ABC_tran"/>
    <property type="match status" value="1"/>
</dbReference>
<gene>
    <name evidence="8" type="ORF">GF867_09905</name>
    <name evidence="7" type="ORF">GIY09_02205</name>
    <name evidence="6" type="ORF">GIY11_00240</name>
</gene>
<keyword evidence="4 7" id="KW-0067">ATP-binding</keyword>
<evidence type="ECO:0000259" key="5">
    <source>
        <dbReference type="PROSITE" id="PS50893"/>
    </source>
</evidence>
<evidence type="ECO:0000313" key="11">
    <source>
        <dbReference type="Proteomes" id="UP000469870"/>
    </source>
</evidence>
<keyword evidence="9" id="KW-1185">Reference proteome</keyword>
<evidence type="ECO:0000256" key="4">
    <source>
        <dbReference type="ARBA" id="ARBA00022840"/>
    </source>
</evidence>
<dbReference type="SMART" id="SM00382">
    <property type="entry name" value="AAA"/>
    <property type="match status" value="1"/>
</dbReference>
<reference evidence="8 10" key="1">
    <citation type="submission" date="2019-11" db="EMBL/GenBank/DDBJ databases">
        <title>Characterisation of Fundicoccus ignavus gen. nov. sp. nov., a novel genus of the family Aerococcaceae from bulk tank milk.</title>
        <authorList>
            <person name="Siebert A."/>
            <person name="Huptas C."/>
            <person name="Wenning M."/>
            <person name="Scherer S."/>
            <person name="Doll E.V."/>
        </authorList>
    </citation>
    <scope>NUCLEOTIDE SEQUENCE [LARGE SCALE GENOMIC DNA]</scope>
    <source>
        <strain evidence="8 10">DSM 109652</strain>
    </source>
</reference>
<dbReference type="Proteomes" id="UP000469870">
    <property type="component" value="Unassembled WGS sequence"/>
</dbReference>
<dbReference type="EMBL" id="WJQR01000001">
    <property type="protein sequence ID" value="MRI80460.1"/>
    <property type="molecule type" value="Genomic_DNA"/>
</dbReference>
<dbReference type="PANTHER" id="PTHR42734:SF17">
    <property type="entry name" value="METAL TRANSPORT SYSTEM ATP-BINDING PROTEIN TM_0124-RELATED"/>
    <property type="match status" value="1"/>
</dbReference>
<evidence type="ECO:0000313" key="10">
    <source>
        <dbReference type="Proteomes" id="UP000440066"/>
    </source>
</evidence>
<evidence type="ECO:0000313" key="8">
    <source>
        <dbReference type="EMBL" id="MRJ47876.1"/>
    </source>
</evidence>
<dbReference type="GO" id="GO:0005524">
    <property type="term" value="F:ATP binding"/>
    <property type="evidence" value="ECO:0007669"/>
    <property type="project" value="UniProtKB-KW"/>
</dbReference>
<feature type="domain" description="ABC transporter" evidence="5">
    <location>
        <begin position="4"/>
        <end position="251"/>
    </location>
</feature>
<dbReference type="InterPro" id="IPR003593">
    <property type="entry name" value="AAA+_ATPase"/>
</dbReference>
<dbReference type="EMBL" id="WJQT01000015">
    <property type="protein sequence ID" value="MRJ47876.1"/>
    <property type="molecule type" value="Genomic_DNA"/>
</dbReference>
<evidence type="ECO:0000256" key="2">
    <source>
        <dbReference type="ARBA" id="ARBA00022448"/>
    </source>
</evidence>
<evidence type="ECO:0000313" key="6">
    <source>
        <dbReference type="EMBL" id="MRI80460.1"/>
    </source>
</evidence>
<dbReference type="Proteomes" id="UP000440066">
    <property type="component" value="Unassembled WGS sequence"/>
</dbReference>
<organism evidence="7 9">
    <name type="scientific">Fundicoccus ignavus</name>
    <dbReference type="NCBI Taxonomy" id="2664442"/>
    <lineage>
        <taxon>Bacteria</taxon>
        <taxon>Bacillati</taxon>
        <taxon>Bacillota</taxon>
        <taxon>Bacilli</taxon>
        <taxon>Lactobacillales</taxon>
        <taxon>Aerococcaceae</taxon>
        <taxon>Fundicoccus</taxon>
    </lineage>
</organism>
<keyword evidence="3" id="KW-0547">Nucleotide-binding</keyword>
<evidence type="ECO:0000256" key="1">
    <source>
        <dbReference type="ARBA" id="ARBA00005417"/>
    </source>
</evidence>
<reference evidence="9 11" key="2">
    <citation type="submission" date="2019-11" db="EMBL/GenBank/DDBJ databases">
        <title>Characterisation of Fundicoccus ignavus gen. nov. sp. nov., a novel genus of the family Aerococcaceae isolated from bulk tank milk.</title>
        <authorList>
            <person name="Siebert A."/>
            <person name="Huptas C."/>
            <person name="Wenning M."/>
            <person name="Scherer S."/>
            <person name="Doll E.V."/>
        </authorList>
    </citation>
    <scope>NUCLEOTIDE SEQUENCE [LARGE SCALE GENOMIC DNA]</scope>
    <source>
        <strain evidence="6 11">DSM 109653</strain>
        <strain evidence="7 9">WS4759</strain>
    </source>
</reference>
<dbReference type="Gene3D" id="3.40.50.300">
    <property type="entry name" value="P-loop containing nucleotide triphosphate hydrolases"/>
    <property type="match status" value="1"/>
</dbReference>
<accession>A0A6I2GAB6</accession>
<dbReference type="InterPro" id="IPR050153">
    <property type="entry name" value="Metal_Ion_Import_ABC"/>
</dbReference>